<evidence type="ECO:0000313" key="12">
    <source>
        <dbReference type="EMBL" id="KUL27264.1"/>
    </source>
</evidence>
<feature type="transmembrane region" description="Helical" evidence="9">
    <location>
        <begin position="84"/>
        <end position="102"/>
    </location>
</feature>
<evidence type="ECO:0000256" key="2">
    <source>
        <dbReference type="ARBA" id="ARBA00022475"/>
    </source>
</evidence>
<dbReference type="Proteomes" id="UP000053937">
    <property type="component" value="Unassembled WGS sequence"/>
</dbReference>
<dbReference type="GO" id="GO:0005886">
    <property type="term" value="C:plasma membrane"/>
    <property type="evidence" value="ECO:0007669"/>
    <property type="project" value="UniProtKB-SubCell"/>
</dbReference>
<keyword evidence="7 9" id="KW-1133">Transmembrane helix</keyword>
<feature type="transmembrane region" description="Helical" evidence="9">
    <location>
        <begin position="55"/>
        <end position="77"/>
    </location>
</feature>
<organism evidence="12 13">
    <name type="scientific">Chlorobium limicola</name>
    <dbReference type="NCBI Taxonomy" id="1092"/>
    <lineage>
        <taxon>Bacteria</taxon>
        <taxon>Pseudomonadati</taxon>
        <taxon>Chlorobiota</taxon>
        <taxon>Chlorobiia</taxon>
        <taxon>Chlorobiales</taxon>
        <taxon>Chlorobiaceae</taxon>
        <taxon>Chlorobium/Pelodictyon group</taxon>
        <taxon>Chlorobium</taxon>
    </lineage>
</organism>
<gene>
    <name evidence="9" type="primary">lspA</name>
    <name evidence="12" type="ORF">ASB62_06235</name>
</gene>
<dbReference type="EC" id="3.4.23.36" evidence="9"/>
<dbReference type="PROSITE" id="PS00855">
    <property type="entry name" value="SPASE_II"/>
    <property type="match status" value="1"/>
</dbReference>
<evidence type="ECO:0000256" key="6">
    <source>
        <dbReference type="ARBA" id="ARBA00022801"/>
    </source>
</evidence>
<evidence type="ECO:0000256" key="10">
    <source>
        <dbReference type="RuleBase" id="RU000594"/>
    </source>
</evidence>
<dbReference type="PANTHER" id="PTHR33695:SF1">
    <property type="entry name" value="LIPOPROTEIN SIGNAL PEPTIDASE"/>
    <property type="match status" value="1"/>
</dbReference>
<proteinExistence type="inferred from homology"/>
<dbReference type="InterPro" id="IPR001872">
    <property type="entry name" value="Peptidase_A8"/>
</dbReference>
<comment type="function">
    <text evidence="9 10">This protein specifically catalyzes the removal of signal peptides from prolipoproteins.</text>
</comment>
<evidence type="ECO:0000256" key="8">
    <source>
        <dbReference type="ARBA" id="ARBA00023136"/>
    </source>
</evidence>
<evidence type="ECO:0000256" key="5">
    <source>
        <dbReference type="ARBA" id="ARBA00022750"/>
    </source>
</evidence>
<dbReference type="AlphaFoldDB" id="A0A117MNN0"/>
<dbReference type="EMBL" id="LMBR01000148">
    <property type="protein sequence ID" value="KUL27264.1"/>
    <property type="molecule type" value="Genomic_DNA"/>
</dbReference>
<feature type="active site" evidence="9">
    <location>
        <position position="112"/>
    </location>
</feature>
<comment type="pathway">
    <text evidence="9">Protein modification; lipoprotein biosynthesis (signal peptide cleavage).</text>
</comment>
<dbReference type="PANTHER" id="PTHR33695">
    <property type="entry name" value="LIPOPROTEIN SIGNAL PEPTIDASE"/>
    <property type="match status" value="1"/>
</dbReference>
<evidence type="ECO:0000256" key="11">
    <source>
        <dbReference type="RuleBase" id="RU004181"/>
    </source>
</evidence>
<dbReference type="GO" id="GO:0006508">
    <property type="term" value="P:proteolysis"/>
    <property type="evidence" value="ECO:0007669"/>
    <property type="project" value="UniProtKB-KW"/>
</dbReference>
<dbReference type="NCBIfam" id="NF011368">
    <property type="entry name" value="PRK14787.1"/>
    <property type="match status" value="1"/>
</dbReference>
<keyword evidence="8 9" id="KW-0472">Membrane</keyword>
<dbReference type="RefSeq" id="WP_059139098.1">
    <property type="nucleotide sequence ID" value="NZ_LMBR01000148.1"/>
</dbReference>
<dbReference type="GO" id="GO:0004190">
    <property type="term" value="F:aspartic-type endopeptidase activity"/>
    <property type="evidence" value="ECO:0007669"/>
    <property type="project" value="UniProtKB-UniRule"/>
</dbReference>
<reference evidence="12 13" key="1">
    <citation type="submission" date="2015-10" db="EMBL/GenBank/DDBJ databases">
        <title>Draft Genome Sequence of Chlorobium limicola strain Frasassi Growing under Artificial Lighting in the Frasassi Cave System.</title>
        <authorList>
            <person name="Mansor M."/>
            <person name="Macalady J."/>
        </authorList>
    </citation>
    <scope>NUCLEOTIDE SEQUENCE [LARGE SCALE GENOMIC DNA]</scope>
    <source>
        <strain evidence="12 13">Frasassi</strain>
    </source>
</reference>
<feature type="active site" evidence="9">
    <location>
        <position position="138"/>
    </location>
</feature>
<comment type="catalytic activity">
    <reaction evidence="9 10">
        <text>Release of signal peptides from bacterial membrane prolipoproteins. Hydrolyzes -Xaa-Yaa-Zaa-|-(S,diacylglyceryl)Cys-, in which Xaa is hydrophobic (preferably Leu), and Yaa (Ala or Ser) and Zaa (Gly or Ala) have small, neutral side chains.</text>
        <dbReference type="EC" id="3.4.23.36"/>
    </reaction>
</comment>
<comment type="subcellular location">
    <subcellularLocation>
        <location evidence="9">Cell membrane</location>
        <topology evidence="9">Multi-pass membrane protein</topology>
    </subcellularLocation>
</comment>
<comment type="similarity">
    <text evidence="1 9 11">Belongs to the peptidase A8 family.</text>
</comment>
<evidence type="ECO:0000256" key="3">
    <source>
        <dbReference type="ARBA" id="ARBA00022670"/>
    </source>
</evidence>
<dbReference type="OrthoDB" id="9810259at2"/>
<feature type="transmembrane region" description="Helical" evidence="9">
    <location>
        <begin position="130"/>
        <end position="151"/>
    </location>
</feature>
<keyword evidence="12" id="KW-0449">Lipoprotein</keyword>
<evidence type="ECO:0000256" key="4">
    <source>
        <dbReference type="ARBA" id="ARBA00022692"/>
    </source>
</evidence>
<evidence type="ECO:0000256" key="7">
    <source>
        <dbReference type="ARBA" id="ARBA00022989"/>
    </source>
</evidence>
<evidence type="ECO:0000256" key="9">
    <source>
        <dbReference type="HAMAP-Rule" id="MF_00161"/>
    </source>
</evidence>
<evidence type="ECO:0000256" key="1">
    <source>
        <dbReference type="ARBA" id="ARBA00006139"/>
    </source>
</evidence>
<comment type="caution">
    <text evidence="12">The sequence shown here is derived from an EMBL/GenBank/DDBJ whole genome shotgun (WGS) entry which is preliminary data.</text>
</comment>
<dbReference type="PRINTS" id="PR00781">
    <property type="entry name" value="LIPOSIGPTASE"/>
</dbReference>
<dbReference type="NCBIfam" id="TIGR00077">
    <property type="entry name" value="lspA"/>
    <property type="match status" value="1"/>
</dbReference>
<dbReference type="Pfam" id="PF01252">
    <property type="entry name" value="Peptidase_A8"/>
    <property type="match status" value="1"/>
</dbReference>
<keyword evidence="5 9" id="KW-0064">Aspartyl protease</keyword>
<name>A0A117MNN0_CHLLI</name>
<keyword evidence="2 9" id="KW-1003">Cell membrane</keyword>
<keyword evidence="3 9" id="KW-0645">Protease</keyword>
<keyword evidence="6 9" id="KW-0378">Hydrolase</keyword>
<dbReference type="HAMAP" id="MF_00161">
    <property type="entry name" value="LspA"/>
    <property type="match status" value="1"/>
</dbReference>
<evidence type="ECO:0000313" key="13">
    <source>
        <dbReference type="Proteomes" id="UP000053937"/>
    </source>
</evidence>
<protein>
    <recommendedName>
        <fullName evidence="9">Lipoprotein signal peptidase</fullName>
        <ecNumber evidence="9">3.4.23.36</ecNumber>
    </recommendedName>
    <alternativeName>
        <fullName evidence="9">Prolipoprotein signal peptidase</fullName>
    </alternativeName>
    <alternativeName>
        <fullName evidence="9">Signal peptidase II</fullName>
        <shortName evidence="9">SPase II</shortName>
    </alternativeName>
</protein>
<accession>A0A117MNN0</accession>
<keyword evidence="4 9" id="KW-0812">Transmembrane</keyword>
<comment type="caution">
    <text evidence="9">Lacks conserved residue(s) required for the propagation of feature annotation.</text>
</comment>
<sequence length="168" mass="18798">MKWFFTFASAVVLLDQFTKKLAVLFLRDRGTVTIIPDWLKLTYAENNGIAFGVEFASQAIMILLVGSISLMIALYVLKSGNRKTLFLLPFSLIFGGGIGNLIDRLTVGRVIDFIHFDLYQGTIMGSWVSLWPIFNVADSAITIGACMLILLHNRIFPEPDTKAENHVR</sequence>
<dbReference type="UniPathway" id="UPA00665"/>
<keyword evidence="13" id="KW-1185">Reference proteome</keyword>